<keyword evidence="2" id="KW-1185">Reference proteome</keyword>
<dbReference type="RefSeq" id="WP_264137142.1">
    <property type="nucleotide sequence ID" value="NZ_JAOYOD010000001.1"/>
</dbReference>
<dbReference type="Gene3D" id="3.90.550.10">
    <property type="entry name" value="Spore Coat Polysaccharide Biosynthesis Protein SpsA, Chain A"/>
    <property type="match status" value="1"/>
</dbReference>
<accession>A0ABT3CS81</accession>
<evidence type="ECO:0000313" key="2">
    <source>
        <dbReference type="Proteomes" id="UP001300692"/>
    </source>
</evidence>
<keyword evidence="1" id="KW-0808">Transferase</keyword>
<reference evidence="1 2" key="1">
    <citation type="submission" date="2022-10" db="EMBL/GenBank/DDBJ databases">
        <title>Comparative genomics and taxonomic characterization of three novel marine species of genus Reichenbachiella exhibiting antioxidant and polysaccharide degradation activities.</title>
        <authorList>
            <person name="Muhammad N."/>
            <person name="Lee Y.-J."/>
            <person name="Ko J."/>
            <person name="Kim S.-G."/>
        </authorList>
    </citation>
    <scope>NUCLEOTIDE SEQUENCE [LARGE SCALE GENOMIC DNA]</scope>
    <source>
        <strain evidence="1 2">ABR2-5</strain>
    </source>
</reference>
<dbReference type="GO" id="GO:0016740">
    <property type="term" value="F:transferase activity"/>
    <property type="evidence" value="ECO:0007669"/>
    <property type="project" value="UniProtKB-KW"/>
</dbReference>
<sequence>MNLPVYLKRYAYPKRYLTVDWKEENPDLIVVLPAHHEPDLIVALESLEACAVPVGYRVSVITVINASAQSSEEIKSFNEASYTQALKWSEGKRLNYHFILENELPPKHAGVGLARKIGMDEAARAFVELDRDGVILCYDADSTCSTHLIQECIQLFESDKNIPGCSIYYEHPLEGELPADQYIGIVGYELHLRYYIDALKWAGFPYAFQTIGSSMAVRTSAYMKQGGMNRRKAGEDFYFLHRIIPLGNFRDLNTACIYPSARVSDRVPFGTGKAIGDWMGSSSEVYPSYDPRVFEDLKVFMDAVDGMYQSDQLADIYAQLPESFQHFLPQDEFLDILYEINSQSTNLQTFQKRFYQWFDGFKVLKYVHHARDHFYPNVSVGEACDWLLGKIGLEPARSDREKLIQLRKWDRGF</sequence>
<dbReference type="Proteomes" id="UP001300692">
    <property type="component" value="Unassembled WGS sequence"/>
</dbReference>
<evidence type="ECO:0000313" key="1">
    <source>
        <dbReference type="EMBL" id="MCV9386359.1"/>
    </source>
</evidence>
<comment type="caution">
    <text evidence="1">The sequence shown here is derived from an EMBL/GenBank/DDBJ whole genome shotgun (WGS) entry which is preliminary data.</text>
</comment>
<name>A0ABT3CS81_9BACT</name>
<organism evidence="1 2">
    <name type="scientific">Reichenbachiella ulvae</name>
    <dbReference type="NCBI Taxonomy" id="2980104"/>
    <lineage>
        <taxon>Bacteria</taxon>
        <taxon>Pseudomonadati</taxon>
        <taxon>Bacteroidota</taxon>
        <taxon>Cytophagia</taxon>
        <taxon>Cytophagales</taxon>
        <taxon>Reichenbachiellaceae</taxon>
        <taxon>Reichenbachiella</taxon>
    </lineage>
</organism>
<gene>
    <name evidence="1" type="ORF">N7U62_06770</name>
</gene>
<proteinExistence type="predicted"/>
<dbReference type="InterPro" id="IPR029044">
    <property type="entry name" value="Nucleotide-diphossugar_trans"/>
</dbReference>
<dbReference type="EMBL" id="JAOYOD010000001">
    <property type="protein sequence ID" value="MCV9386359.1"/>
    <property type="molecule type" value="Genomic_DNA"/>
</dbReference>
<protein>
    <submittedName>
        <fullName evidence="1">Family 2 glycosyl transferase</fullName>
    </submittedName>
</protein>
<dbReference type="SUPFAM" id="SSF53448">
    <property type="entry name" value="Nucleotide-diphospho-sugar transferases"/>
    <property type="match status" value="1"/>
</dbReference>